<dbReference type="HOGENOM" id="CLU_222251_0_0_1"/>
<proteinExistence type="predicted"/>
<dbReference type="AlphaFoldDB" id="A0A0D9YP82"/>
<dbReference type="Proteomes" id="UP000026961">
    <property type="component" value="Chromosome 2"/>
</dbReference>
<evidence type="ECO:0000313" key="2">
    <source>
        <dbReference type="Proteomes" id="UP000026961"/>
    </source>
</evidence>
<organism evidence="1">
    <name type="scientific">Oryza glumipatula</name>
    <dbReference type="NCBI Taxonomy" id="40148"/>
    <lineage>
        <taxon>Eukaryota</taxon>
        <taxon>Viridiplantae</taxon>
        <taxon>Streptophyta</taxon>
        <taxon>Embryophyta</taxon>
        <taxon>Tracheophyta</taxon>
        <taxon>Spermatophyta</taxon>
        <taxon>Magnoliopsida</taxon>
        <taxon>Liliopsida</taxon>
        <taxon>Poales</taxon>
        <taxon>Poaceae</taxon>
        <taxon>BOP clade</taxon>
        <taxon>Oryzoideae</taxon>
        <taxon>Oryzeae</taxon>
        <taxon>Oryzinae</taxon>
        <taxon>Oryza</taxon>
    </lineage>
</organism>
<sequence>MGLDIWKMEVELILMVNPL</sequence>
<reference evidence="1" key="1">
    <citation type="submission" date="2015-04" db="UniProtKB">
        <authorList>
            <consortium name="EnsemblPlants"/>
        </authorList>
    </citation>
    <scope>IDENTIFICATION</scope>
</reference>
<name>A0A0D9YP82_9ORYZ</name>
<keyword evidence="2" id="KW-1185">Reference proteome</keyword>
<protein>
    <submittedName>
        <fullName evidence="1">Uncharacterized protein</fullName>
    </submittedName>
</protein>
<dbReference type="EnsemblPlants" id="OGLUM02G08620.3">
    <property type="protein sequence ID" value="OGLUM02G08620.3"/>
    <property type="gene ID" value="OGLUM02G08620"/>
</dbReference>
<evidence type="ECO:0000313" key="1">
    <source>
        <dbReference type="EnsemblPlants" id="OGLUM02G08620.3"/>
    </source>
</evidence>
<accession>A0A0D9YP82</accession>
<dbReference type="Gramene" id="OGLUM02G08620.3">
    <property type="protein sequence ID" value="OGLUM02G08620.3"/>
    <property type="gene ID" value="OGLUM02G08620"/>
</dbReference>
<reference evidence="1" key="2">
    <citation type="submission" date="2018-05" db="EMBL/GenBank/DDBJ databases">
        <title>OgluRS3 (Oryza glumaepatula Reference Sequence Version 3).</title>
        <authorList>
            <person name="Zhang J."/>
            <person name="Kudrna D."/>
            <person name="Lee S."/>
            <person name="Talag J."/>
            <person name="Welchert J."/>
            <person name="Wing R.A."/>
        </authorList>
    </citation>
    <scope>NUCLEOTIDE SEQUENCE [LARGE SCALE GENOMIC DNA]</scope>
</reference>